<organism evidence="6 7">
    <name type="scientific">Azospirillum griseum</name>
    <dbReference type="NCBI Taxonomy" id="2496639"/>
    <lineage>
        <taxon>Bacteria</taxon>
        <taxon>Pseudomonadati</taxon>
        <taxon>Pseudomonadota</taxon>
        <taxon>Alphaproteobacteria</taxon>
        <taxon>Rhodospirillales</taxon>
        <taxon>Azospirillaceae</taxon>
        <taxon>Azospirillum</taxon>
    </lineage>
</organism>
<reference evidence="6 7" key="1">
    <citation type="submission" date="2018-12" db="EMBL/GenBank/DDBJ databases">
        <authorList>
            <person name="Yang Y."/>
        </authorList>
    </citation>
    <scope>NUCLEOTIDE SEQUENCE [LARGE SCALE GENOMIC DNA]</scope>
    <source>
        <strain evidence="6 7">L-25-5w-1</strain>
    </source>
</reference>
<dbReference type="Pfam" id="PF00733">
    <property type="entry name" value="Asn_synthase"/>
    <property type="match status" value="1"/>
</dbReference>
<evidence type="ECO:0000256" key="1">
    <source>
        <dbReference type="ARBA" id="ARBA00005187"/>
    </source>
</evidence>
<dbReference type="EC" id="6.3.5.4" evidence="2"/>
<evidence type="ECO:0000256" key="3">
    <source>
        <dbReference type="ARBA" id="ARBA00048741"/>
    </source>
</evidence>
<dbReference type="InterPro" id="IPR001962">
    <property type="entry name" value="Asn_synthase"/>
</dbReference>
<dbReference type="InterPro" id="IPR017932">
    <property type="entry name" value="GATase_2_dom"/>
</dbReference>
<proteinExistence type="predicted"/>
<dbReference type="RefSeq" id="WP_126620712.1">
    <property type="nucleotide sequence ID" value="NZ_JBHUCY010000051.1"/>
</dbReference>
<gene>
    <name evidence="6" type="ORF">EJ903_25630</name>
</gene>
<dbReference type="AlphaFoldDB" id="A0A3S0HW86"/>
<dbReference type="PANTHER" id="PTHR43284">
    <property type="entry name" value="ASPARAGINE SYNTHETASE (GLUTAMINE-HYDROLYZING)"/>
    <property type="match status" value="1"/>
</dbReference>
<dbReference type="InterPro" id="IPR029055">
    <property type="entry name" value="Ntn_hydrolases_N"/>
</dbReference>
<dbReference type="GO" id="GO:0005524">
    <property type="term" value="F:ATP binding"/>
    <property type="evidence" value="ECO:0007669"/>
    <property type="project" value="UniProtKB-KW"/>
</dbReference>
<accession>A0A3S0HW86</accession>
<evidence type="ECO:0000256" key="2">
    <source>
        <dbReference type="ARBA" id="ARBA00012737"/>
    </source>
</evidence>
<dbReference type="Proteomes" id="UP000277007">
    <property type="component" value="Unassembled WGS sequence"/>
</dbReference>
<dbReference type="PANTHER" id="PTHR43284:SF1">
    <property type="entry name" value="ASPARAGINE SYNTHETASE"/>
    <property type="match status" value="1"/>
</dbReference>
<protein>
    <recommendedName>
        <fullName evidence="2">asparagine synthase (glutamine-hydrolyzing)</fullName>
        <ecNumber evidence="2">6.3.5.4</ecNumber>
    </recommendedName>
</protein>
<comment type="caution">
    <text evidence="6">The sequence shown here is derived from an EMBL/GenBank/DDBJ whole genome shotgun (WGS) entry which is preliminary data.</text>
</comment>
<feature type="domain" description="Glutamine amidotransferase type-2" evidence="5">
    <location>
        <begin position="79"/>
        <end position="146"/>
    </location>
</feature>
<dbReference type="InterPro" id="IPR014729">
    <property type="entry name" value="Rossmann-like_a/b/a_fold"/>
</dbReference>
<dbReference type="InterPro" id="IPR051786">
    <property type="entry name" value="ASN_synthetase/amidase"/>
</dbReference>
<comment type="pathway">
    <text evidence="1">Amino-acid biosynthesis; L-asparagine biosynthesis; L-asparagine from L-aspartate (L-Gln route): step 1/1.</text>
</comment>
<dbReference type="Gene3D" id="3.60.20.10">
    <property type="entry name" value="Glutamine Phosphoribosylpyrophosphate, subunit 1, domain 1"/>
    <property type="match status" value="1"/>
</dbReference>
<keyword evidence="7" id="KW-1185">Reference proteome</keyword>
<dbReference type="Pfam" id="PF13537">
    <property type="entry name" value="GATase_7"/>
    <property type="match status" value="1"/>
</dbReference>
<dbReference type="EMBL" id="RXMA01000058">
    <property type="protein sequence ID" value="RTR12227.1"/>
    <property type="molecule type" value="Genomic_DNA"/>
</dbReference>
<dbReference type="GO" id="GO:0006529">
    <property type="term" value="P:asparagine biosynthetic process"/>
    <property type="evidence" value="ECO:0007669"/>
    <property type="project" value="InterPro"/>
</dbReference>
<dbReference type="GO" id="GO:0004066">
    <property type="term" value="F:asparagine synthase (glutamine-hydrolyzing) activity"/>
    <property type="evidence" value="ECO:0007669"/>
    <property type="project" value="UniProtKB-EC"/>
</dbReference>
<dbReference type="OrthoDB" id="9763290at2"/>
<comment type="catalytic activity">
    <reaction evidence="3">
        <text>L-aspartate + L-glutamine + ATP + H2O = L-asparagine + L-glutamate + AMP + diphosphate + H(+)</text>
        <dbReference type="Rhea" id="RHEA:12228"/>
        <dbReference type="ChEBI" id="CHEBI:15377"/>
        <dbReference type="ChEBI" id="CHEBI:15378"/>
        <dbReference type="ChEBI" id="CHEBI:29985"/>
        <dbReference type="ChEBI" id="CHEBI:29991"/>
        <dbReference type="ChEBI" id="CHEBI:30616"/>
        <dbReference type="ChEBI" id="CHEBI:33019"/>
        <dbReference type="ChEBI" id="CHEBI:58048"/>
        <dbReference type="ChEBI" id="CHEBI:58359"/>
        <dbReference type="ChEBI" id="CHEBI:456215"/>
        <dbReference type="EC" id="6.3.5.4"/>
    </reaction>
</comment>
<dbReference type="SUPFAM" id="SSF52402">
    <property type="entry name" value="Adenine nucleotide alpha hydrolases-like"/>
    <property type="match status" value="1"/>
</dbReference>
<dbReference type="SUPFAM" id="SSF56235">
    <property type="entry name" value="N-terminal nucleophile aminohydrolases (Ntn hydrolases)"/>
    <property type="match status" value="1"/>
</dbReference>
<evidence type="ECO:0000313" key="7">
    <source>
        <dbReference type="Proteomes" id="UP000277007"/>
    </source>
</evidence>
<feature type="domain" description="Asparagine synthetase" evidence="4">
    <location>
        <begin position="225"/>
        <end position="578"/>
    </location>
</feature>
<name>A0A3S0HW86_9PROT</name>
<evidence type="ECO:0000259" key="4">
    <source>
        <dbReference type="Pfam" id="PF00733"/>
    </source>
</evidence>
<sequence>MRLICGVLRLDGQAAEAATLDAMAAAMTHPGLSPAVARRLDGALGLAVLDFASAGPEIPEIDGRLVAADARLDRRATAAETAFVEAVERHGANFPDRVDGDFAVALWRRDRGELLLGRDFIGVRPLAWTWRPGRWFAFASLPKGLHRSGLARPDIDQGAVAGFAAQVYFSGSDSVFADIACLRAGHSLTVRLDDRAAPVPHRAYRPDPAQVGRWRGSPEEAAATLRRLITEAVESRLPATGPVACHLSGGLDSSAITVLAARAARRRGERTLALSWMAPTPMGPTEYDERPLIAAVLEQEGDLEHVLVHNILPRRDLLDDEDWPGTPIGGHDDQMAAAAAFATDRILSGVGGDEGATYNGPNLYFHLLKAGRLRQLARELPARARSDGQSLWRAVRGRLVSPLVPRPLRMLRRRLKGSPMIADPKAGLGRYLTPAARDAAAARRLKPILTDNSAQERTRAFADHHIPSRCTYYAVMAARHGLAVTYPLLDRRVVDFMLSLPNHLFLADGQSRQPFRRAMRGILPDIVRLAKYKVGMGDDWYIRYAAIKAELLMELESLRGRATVEAIFDLDAVRDGLSLLPDPENAEAVARARAAEGVNPSSPRWPPFMAVRALVIARHLARLEQEKDQSNRASST</sequence>
<evidence type="ECO:0000313" key="6">
    <source>
        <dbReference type="EMBL" id="RTR12227.1"/>
    </source>
</evidence>
<evidence type="ECO:0000259" key="5">
    <source>
        <dbReference type="Pfam" id="PF13537"/>
    </source>
</evidence>
<dbReference type="Gene3D" id="3.40.50.620">
    <property type="entry name" value="HUPs"/>
    <property type="match status" value="2"/>
</dbReference>